<sequence length="314" mass="34995">MKKWPLFLGGCAAAAWAGASCYAFYKVARRYDHNSVEEETDDKPEDQKRMGEALKRAASWLEDKQLEDVEITSMDGLSLKGHLLRCPEETDRVVLAVHGYTGDWRDLTIFAPFYYDHGWNVLFVNDRGHGESEGNFVGFGSQDRKDVLGWIQFLISRFGPSVQILLHGWSMGGAIVLLAGAEKELPPQVKGIVADCSYTSALEQFESVCRKKASVPPDILLRGADLSAALMAGYRLRDCAPIDSVDQINIPVLFVHGSGDEFVPCYMTDRLYHACKSPEKKILTVKGAGHCMSYLEGKQEFQQALEELMETACR</sequence>
<organism evidence="3 4">
    <name type="scientific">Cuneatibacter caecimuris</name>
    <dbReference type="NCBI Taxonomy" id="1796618"/>
    <lineage>
        <taxon>Bacteria</taxon>
        <taxon>Bacillati</taxon>
        <taxon>Bacillota</taxon>
        <taxon>Clostridia</taxon>
        <taxon>Lachnospirales</taxon>
        <taxon>Lachnospiraceae</taxon>
        <taxon>Cuneatibacter</taxon>
    </lineage>
</organism>
<keyword evidence="4" id="KW-1185">Reference proteome</keyword>
<dbReference type="InterPro" id="IPR052920">
    <property type="entry name" value="DNA-binding_regulatory"/>
</dbReference>
<evidence type="ECO:0000313" key="3">
    <source>
        <dbReference type="EMBL" id="RZT03082.1"/>
    </source>
</evidence>
<feature type="signal peptide" evidence="1">
    <location>
        <begin position="1"/>
        <end position="17"/>
    </location>
</feature>
<reference evidence="3 4" key="1">
    <citation type="submission" date="2019-02" db="EMBL/GenBank/DDBJ databases">
        <title>Genomic Encyclopedia of Type Strains, Phase IV (KMG-IV): sequencing the most valuable type-strain genomes for metagenomic binning, comparative biology and taxonomic classification.</title>
        <authorList>
            <person name="Goeker M."/>
        </authorList>
    </citation>
    <scope>NUCLEOTIDE SEQUENCE [LARGE SCALE GENOMIC DNA]</scope>
    <source>
        <strain evidence="3 4">DSM 29486</strain>
    </source>
</reference>
<dbReference type="InterPro" id="IPR022742">
    <property type="entry name" value="Hydrolase_4"/>
</dbReference>
<dbReference type="PANTHER" id="PTHR43358">
    <property type="entry name" value="ALPHA/BETA-HYDROLASE"/>
    <property type="match status" value="1"/>
</dbReference>
<dbReference type="SUPFAM" id="SSF53474">
    <property type="entry name" value="alpha/beta-Hydrolases"/>
    <property type="match status" value="1"/>
</dbReference>
<proteinExistence type="predicted"/>
<evidence type="ECO:0000313" key="4">
    <source>
        <dbReference type="Proteomes" id="UP000292927"/>
    </source>
</evidence>
<dbReference type="PROSITE" id="PS51257">
    <property type="entry name" value="PROKAR_LIPOPROTEIN"/>
    <property type="match status" value="1"/>
</dbReference>
<evidence type="ECO:0000256" key="1">
    <source>
        <dbReference type="SAM" id="SignalP"/>
    </source>
</evidence>
<dbReference type="Gene3D" id="3.40.50.1820">
    <property type="entry name" value="alpha/beta hydrolase"/>
    <property type="match status" value="1"/>
</dbReference>
<feature type="domain" description="Serine aminopeptidase S33" evidence="2">
    <location>
        <begin position="89"/>
        <end position="194"/>
    </location>
</feature>
<dbReference type="AlphaFoldDB" id="A0A4Q7PQ49"/>
<dbReference type="InterPro" id="IPR029058">
    <property type="entry name" value="AB_hydrolase_fold"/>
</dbReference>
<dbReference type="OrthoDB" id="9776685at2"/>
<comment type="caution">
    <text evidence="3">The sequence shown here is derived from an EMBL/GenBank/DDBJ whole genome shotgun (WGS) entry which is preliminary data.</text>
</comment>
<dbReference type="Proteomes" id="UP000292927">
    <property type="component" value="Unassembled WGS sequence"/>
</dbReference>
<name>A0A4Q7PQ49_9FIRM</name>
<feature type="chain" id="PRO_5038685834" description="Serine aminopeptidase S33 domain-containing protein" evidence="1">
    <location>
        <begin position="18"/>
        <end position="314"/>
    </location>
</feature>
<dbReference type="PANTHER" id="PTHR43358:SF4">
    <property type="entry name" value="ALPHA_BETA HYDROLASE FOLD-1 DOMAIN-CONTAINING PROTEIN"/>
    <property type="match status" value="1"/>
</dbReference>
<evidence type="ECO:0000259" key="2">
    <source>
        <dbReference type="Pfam" id="PF12146"/>
    </source>
</evidence>
<accession>A0A4Q7PQ49</accession>
<keyword evidence="1" id="KW-0732">Signal</keyword>
<dbReference type="RefSeq" id="WP_130433977.1">
    <property type="nucleotide sequence ID" value="NZ_SGXF01000001.1"/>
</dbReference>
<protein>
    <recommendedName>
        <fullName evidence="2">Serine aminopeptidase S33 domain-containing protein</fullName>
    </recommendedName>
</protein>
<dbReference type="Pfam" id="PF12146">
    <property type="entry name" value="Hydrolase_4"/>
    <property type="match status" value="1"/>
</dbReference>
<dbReference type="EMBL" id="SGXF01000001">
    <property type="protein sequence ID" value="RZT03082.1"/>
    <property type="molecule type" value="Genomic_DNA"/>
</dbReference>
<gene>
    <name evidence="3" type="ORF">EV209_1216</name>
</gene>